<reference evidence="3 4" key="1">
    <citation type="journal article" date="2023" name="Hortic Res">
        <title>The complete reference genome for grapevine (Vitis vinifera L.) genetics and breeding.</title>
        <authorList>
            <person name="Shi X."/>
            <person name="Cao S."/>
            <person name="Wang X."/>
            <person name="Huang S."/>
            <person name="Wang Y."/>
            <person name="Liu Z."/>
            <person name="Liu W."/>
            <person name="Leng X."/>
            <person name="Peng Y."/>
            <person name="Wang N."/>
            <person name="Wang Y."/>
            <person name="Ma Z."/>
            <person name="Xu X."/>
            <person name="Zhang F."/>
            <person name="Xue H."/>
            <person name="Zhong H."/>
            <person name="Wang Y."/>
            <person name="Zhang K."/>
            <person name="Velt A."/>
            <person name="Avia K."/>
            <person name="Holtgrawe D."/>
            <person name="Grimplet J."/>
            <person name="Matus J.T."/>
            <person name="Ware D."/>
            <person name="Wu X."/>
            <person name="Wang H."/>
            <person name="Liu C."/>
            <person name="Fang Y."/>
            <person name="Rustenholz C."/>
            <person name="Cheng Z."/>
            <person name="Xiao H."/>
            <person name="Zhou Y."/>
        </authorList>
    </citation>
    <scope>NUCLEOTIDE SEQUENCE [LARGE SCALE GENOMIC DNA]</scope>
    <source>
        <strain evidence="4">cv. Pinot noir / PN40024</strain>
        <tissue evidence="3">Leaf</tissue>
    </source>
</reference>
<dbReference type="Gene3D" id="3.30.420.610">
    <property type="entry name" value="LOTUS domain-like"/>
    <property type="match status" value="2"/>
</dbReference>
<feature type="region of interest" description="Disordered" evidence="1">
    <location>
        <begin position="450"/>
        <end position="470"/>
    </location>
</feature>
<organism evidence="3 4">
    <name type="scientific">Vitis vinifera</name>
    <name type="common">Grape</name>
    <dbReference type="NCBI Taxonomy" id="29760"/>
    <lineage>
        <taxon>Eukaryota</taxon>
        <taxon>Viridiplantae</taxon>
        <taxon>Streptophyta</taxon>
        <taxon>Embryophyta</taxon>
        <taxon>Tracheophyta</taxon>
        <taxon>Spermatophyta</taxon>
        <taxon>Magnoliopsida</taxon>
        <taxon>eudicotyledons</taxon>
        <taxon>Gunneridae</taxon>
        <taxon>Pentapetalae</taxon>
        <taxon>rosids</taxon>
        <taxon>Vitales</taxon>
        <taxon>Vitaceae</taxon>
        <taxon>Viteae</taxon>
        <taxon>Vitis</taxon>
    </lineage>
</organism>
<dbReference type="EMBL" id="CP126651">
    <property type="protein sequence ID" value="WJZ86375.1"/>
    <property type="molecule type" value="Genomic_DNA"/>
</dbReference>
<dbReference type="InterPro" id="IPR021139">
    <property type="entry name" value="NYN"/>
</dbReference>
<dbReference type="PROSITE" id="PS51644">
    <property type="entry name" value="HTH_OST"/>
    <property type="match status" value="2"/>
</dbReference>
<protein>
    <recommendedName>
        <fullName evidence="2">HTH OST-type domain-containing protein</fullName>
    </recommendedName>
</protein>
<proteinExistence type="predicted"/>
<feature type="region of interest" description="Disordered" evidence="1">
    <location>
        <begin position="676"/>
        <end position="695"/>
    </location>
</feature>
<feature type="region of interest" description="Disordered" evidence="1">
    <location>
        <begin position="359"/>
        <end position="406"/>
    </location>
</feature>
<accession>A0ABY9BVV6</accession>
<dbReference type="InterPro" id="IPR041966">
    <property type="entry name" value="LOTUS-like"/>
</dbReference>
<feature type="region of interest" description="Disordered" evidence="1">
    <location>
        <begin position="907"/>
        <end position="969"/>
    </location>
</feature>
<dbReference type="Gene3D" id="3.40.50.1010">
    <property type="entry name" value="5'-nuclease"/>
    <property type="match status" value="1"/>
</dbReference>
<evidence type="ECO:0000313" key="3">
    <source>
        <dbReference type="EMBL" id="WJZ86375.1"/>
    </source>
</evidence>
<evidence type="ECO:0000259" key="2">
    <source>
        <dbReference type="PROSITE" id="PS51644"/>
    </source>
</evidence>
<dbReference type="Pfam" id="PF12872">
    <property type="entry name" value="OST-HTH"/>
    <property type="match status" value="2"/>
</dbReference>
<name>A0ABY9BVV6_VITVI</name>
<dbReference type="PANTHER" id="PTHR14379:SF6">
    <property type="entry name" value="EMB|CAB71880.1"/>
    <property type="match status" value="1"/>
</dbReference>
<dbReference type="Pfam" id="PF14418">
    <property type="entry name" value="OHA"/>
    <property type="match status" value="1"/>
</dbReference>
<feature type="region of interest" description="Disordered" evidence="1">
    <location>
        <begin position="786"/>
        <end position="893"/>
    </location>
</feature>
<dbReference type="InterPro" id="IPR025605">
    <property type="entry name" value="OST-HTH/LOTUS_dom"/>
</dbReference>
<feature type="compositionally biased region" description="Basic and acidic residues" evidence="1">
    <location>
        <begin position="678"/>
        <end position="688"/>
    </location>
</feature>
<dbReference type="Pfam" id="PF01936">
    <property type="entry name" value="NYN"/>
    <property type="match status" value="1"/>
</dbReference>
<feature type="compositionally biased region" description="Polar residues" evidence="1">
    <location>
        <begin position="786"/>
        <end position="807"/>
    </location>
</feature>
<dbReference type="CDD" id="cd10910">
    <property type="entry name" value="PIN_limkain_b1_N_like"/>
    <property type="match status" value="1"/>
</dbReference>
<feature type="compositionally biased region" description="Basic and acidic residues" evidence="1">
    <location>
        <begin position="882"/>
        <end position="893"/>
    </location>
</feature>
<sequence>MKLLSSRPIFLFASYFSSPPPYLFFISHFTTSTTPLSSSYRRHEDESRTVKVSVWWDFENCNIPAGVNVFKIAHSITAAVRANGIKGPLQITAFGDVSQLARSNQEALSSTGINLAHIPNGGKNSADRSLLLDLMYWVSQNPPPAHLFLISGDRDFASILHRLRMSNYNVLLASPGTASGVLCSAASIMWNWNALVRGENLTGKHFNQPPDGPYGSWYGHFKVPLEDPFSVVEQPSSPQAEELSEPGLDSKLRPIPRIVMRQIRHILNSYPKGVSITELRSELGKSNVKIDKDFYGYRKFSHFLLSMPHILKLQSRGDGQYCVQRIASKAPEPVESIAPISVGPVSNSENRELSLNPKLHNTELSGSGAVNGKSSLPLSPELKVKEPPTKVEEPPIKEEEPPPLGQKVAETTNAHAAEEHLSPVEGPESSSEVGFFKKIWRKWFSSKDGGFEKESNRIPEKCGTCDDSSEKIKSEEKCMDSKSQQADPIEMVSISSSNDDGSFLDKKSTRSSETYDDKSIASSNFFNKVANWCKFWRASPQSDVLSDQSWERLNQINSHSEKHDCFSEDSLWSDIKSFMATPKGSVLVSQSRTREQMAQNLRKEGPLVLGSLTETDLLHLVDLLISDKKWVEENPTQTSPFKVIWPVGKKSTSSQPHVSNGLSSIFLGTQSQSNLQRQLEHGEKRDQNLPHTGASRPVIDKKMLDRSRSEILAHCQKLVDEILKEYPEGFNMGAFRKLFLERYGYSLDVQKLGYQRLASLLQIMPGVKIESTYIVPSWTASKGSLLESSDTNGQEDNVSGKVGNSDSELSDASRKEDDLDSPWEELGPVADTNSNRNEMESELRRKKKEETVRQVHLDYEPSPSDDDFSDSEGETSLSTGTDRQERPKISKEDSSLLRILDSWYSSKEDNKRRDGVENADGMIDCSRNDLKSSGSSGFFSEDDTSPINCRKKQRPVRSYSFVSDHGDDKDKLIDGILGSLKKSGESRMHS</sequence>
<keyword evidence="4" id="KW-1185">Reference proteome</keyword>
<dbReference type="InterPro" id="IPR025677">
    <property type="entry name" value="OST-HTH-assoc_dom"/>
</dbReference>
<feature type="domain" description="HTH OST-type" evidence="2">
    <location>
        <begin position="255"/>
        <end position="327"/>
    </location>
</feature>
<dbReference type="Proteomes" id="UP001227230">
    <property type="component" value="Chromosome 4"/>
</dbReference>
<feature type="domain" description="HTH OST-type" evidence="2">
    <location>
        <begin position="711"/>
        <end position="790"/>
    </location>
</feature>
<feature type="compositionally biased region" description="Acidic residues" evidence="1">
    <location>
        <begin position="863"/>
        <end position="873"/>
    </location>
</feature>
<feature type="compositionally biased region" description="Basic and acidic residues" evidence="1">
    <location>
        <begin position="837"/>
        <end position="859"/>
    </location>
</feature>
<dbReference type="PANTHER" id="PTHR14379">
    <property type="entry name" value="LIMKAIN B LKAP"/>
    <property type="match status" value="1"/>
</dbReference>
<feature type="compositionally biased region" description="Basic and acidic residues" evidence="1">
    <location>
        <begin position="382"/>
        <end position="400"/>
    </location>
</feature>
<gene>
    <name evidence="3" type="ORF">VitviT2T_005835</name>
</gene>
<dbReference type="CDD" id="cd08824">
    <property type="entry name" value="LOTUS"/>
    <property type="match status" value="2"/>
</dbReference>
<evidence type="ECO:0000256" key="1">
    <source>
        <dbReference type="SAM" id="MobiDB-lite"/>
    </source>
</evidence>
<dbReference type="InterPro" id="IPR024768">
    <property type="entry name" value="Marf1"/>
</dbReference>
<evidence type="ECO:0000313" key="4">
    <source>
        <dbReference type="Proteomes" id="UP001227230"/>
    </source>
</evidence>
<feature type="compositionally biased region" description="Basic and acidic residues" evidence="1">
    <location>
        <begin position="907"/>
        <end position="916"/>
    </location>
</feature>